<keyword evidence="10 13" id="KW-0066">ATP synthesis</keyword>
<keyword evidence="15" id="KW-0175">Coiled coil</keyword>
<dbReference type="GO" id="GO:0005886">
    <property type="term" value="C:plasma membrane"/>
    <property type="evidence" value="ECO:0007669"/>
    <property type="project" value="UniProtKB-SubCell"/>
</dbReference>
<dbReference type="PANTHER" id="PTHR33445:SF1">
    <property type="entry name" value="ATP SYNTHASE SUBUNIT B"/>
    <property type="match status" value="1"/>
</dbReference>
<evidence type="ECO:0000256" key="6">
    <source>
        <dbReference type="ARBA" id="ARBA00022781"/>
    </source>
</evidence>
<protein>
    <recommendedName>
        <fullName evidence="13">ATP synthase subunit b</fullName>
    </recommendedName>
    <alternativeName>
        <fullName evidence="13">ATP synthase F(0) sector subunit b</fullName>
    </alternativeName>
    <alternativeName>
        <fullName evidence="13">ATPase subunit I</fullName>
    </alternativeName>
    <alternativeName>
        <fullName evidence="13">F-type ATPase subunit b</fullName>
        <shortName evidence="13">F-ATPase subunit b</shortName>
    </alternativeName>
</protein>
<comment type="subcellular location">
    <subcellularLocation>
        <location evidence="13">Cell membrane</location>
        <topology evidence="13">Single-pass membrane protein</topology>
    </subcellularLocation>
    <subcellularLocation>
        <location evidence="12">Endomembrane system</location>
        <topology evidence="12">Single-pass membrane protein</topology>
    </subcellularLocation>
</comment>
<reference evidence="16" key="1">
    <citation type="submission" date="2019-12" db="EMBL/GenBank/DDBJ databases">
        <authorList>
            <person name="zhang j."/>
            <person name="sun C.M."/>
        </authorList>
    </citation>
    <scope>NUCLEOTIDE SEQUENCE</scope>
    <source>
        <strain evidence="16">NS-1</strain>
    </source>
</reference>
<evidence type="ECO:0000256" key="5">
    <source>
        <dbReference type="ARBA" id="ARBA00022692"/>
    </source>
</evidence>
<evidence type="ECO:0000313" key="16">
    <source>
        <dbReference type="EMBL" id="QTL96869.1"/>
    </source>
</evidence>
<dbReference type="GO" id="GO:0045259">
    <property type="term" value="C:proton-transporting ATP synthase complex"/>
    <property type="evidence" value="ECO:0007669"/>
    <property type="project" value="UniProtKB-KW"/>
</dbReference>
<dbReference type="GO" id="GO:0046933">
    <property type="term" value="F:proton-transporting ATP synthase activity, rotational mechanism"/>
    <property type="evidence" value="ECO:0007669"/>
    <property type="project" value="UniProtKB-UniRule"/>
</dbReference>
<evidence type="ECO:0000256" key="12">
    <source>
        <dbReference type="ARBA" id="ARBA00037847"/>
    </source>
</evidence>
<evidence type="ECO:0000256" key="3">
    <source>
        <dbReference type="ARBA" id="ARBA00022475"/>
    </source>
</evidence>
<comment type="subunit">
    <text evidence="13">F-type ATPases have 2 components, F(1) - the catalytic core - and F(0) - the membrane proton channel. F(1) has five subunits: alpha(3), beta(3), gamma(1), delta(1), epsilon(1). F(0) has three main subunits: a(1), b(2) and c(10-14). The alpha and beta chains form an alternating ring which encloses part of the gamma chain. F(1) is attached to F(0) by a central stalk formed by the gamma and epsilon chains, while a peripheral stalk is formed by the delta and b chains.</text>
</comment>
<dbReference type="GO" id="GO:0046961">
    <property type="term" value="F:proton-transporting ATPase activity, rotational mechanism"/>
    <property type="evidence" value="ECO:0007669"/>
    <property type="project" value="TreeGrafter"/>
</dbReference>
<organism evidence="16 17">
    <name type="scientific">Iocasia fonsfrigidae</name>
    <dbReference type="NCBI Taxonomy" id="2682810"/>
    <lineage>
        <taxon>Bacteria</taxon>
        <taxon>Bacillati</taxon>
        <taxon>Bacillota</taxon>
        <taxon>Clostridia</taxon>
        <taxon>Halanaerobiales</taxon>
        <taxon>Halanaerobiaceae</taxon>
        <taxon>Iocasia</taxon>
    </lineage>
</organism>
<evidence type="ECO:0000256" key="13">
    <source>
        <dbReference type="HAMAP-Rule" id="MF_01398"/>
    </source>
</evidence>
<keyword evidence="6 13" id="KW-0375">Hydrogen ion transport</keyword>
<dbReference type="Gene3D" id="6.10.250.1580">
    <property type="match status" value="1"/>
</dbReference>
<evidence type="ECO:0000256" key="1">
    <source>
        <dbReference type="ARBA" id="ARBA00005513"/>
    </source>
</evidence>
<dbReference type="AlphaFoldDB" id="A0A8A7KBX8"/>
<keyword evidence="8 13" id="KW-0406">Ion transport</keyword>
<proteinExistence type="inferred from homology"/>
<name>A0A8A7KBX8_9FIRM</name>
<feature type="transmembrane region" description="Helical" evidence="13">
    <location>
        <begin position="6"/>
        <end position="27"/>
    </location>
</feature>
<dbReference type="InterPro" id="IPR002146">
    <property type="entry name" value="ATP_synth_b/b'su_bac/chlpt"/>
</dbReference>
<evidence type="ECO:0000256" key="8">
    <source>
        <dbReference type="ARBA" id="ARBA00023065"/>
    </source>
</evidence>
<dbReference type="InterPro" id="IPR050059">
    <property type="entry name" value="ATP_synthase_B_chain"/>
</dbReference>
<evidence type="ECO:0000256" key="7">
    <source>
        <dbReference type="ARBA" id="ARBA00022989"/>
    </source>
</evidence>
<dbReference type="EMBL" id="CP046640">
    <property type="protein sequence ID" value="QTL96869.1"/>
    <property type="molecule type" value="Genomic_DNA"/>
</dbReference>
<dbReference type="GO" id="GO:0012505">
    <property type="term" value="C:endomembrane system"/>
    <property type="evidence" value="ECO:0007669"/>
    <property type="project" value="UniProtKB-SubCell"/>
</dbReference>
<dbReference type="PANTHER" id="PTHR33445">
    <property type="entry name" value="ATP SYNTHASE SUBUNIT B', CHLOROPLASTIC"/>
    <property type="match status" value="1"/>
</dbReference>
<evidence type="ECO:0000256" key="15">
    <source>
        <dbReference type="SAM" id="Coils"/>
    </source>
</evidence>
<dbReference type="CDD" id="cd06503">
    <property type="entry name" value="ATP-synt_Fo_b"/>
    <property type="match status" value="1"/>
</dbReference>
<evidence type="ECO:0000256" key="9">
    <source>
        <dbReference type="ARBA" id="ARBA00023136"/>
    </source>
</evidence>
<keyword evidence="3 13" id="KW-1003">Cell membrane</keyword>
<comment type="function">
    <text evidence="11 13">F(1)F(0) ATP synthase produces ATP from ADP in the presence of a proton or sodium gradient. F-type ATPases consist of two structural domains, F(1) containing the extramembraneous catalytic core and F(0) containing the membrane proton channel, linked together by a central stalk and a peripheral stalk. During catalysis, ATP synthesis in the catalytic domain of F(1) is coupled via a rotary mechanism of the central stalk subunits to proton translocation.</text>
</comment>
<comment type="function">
    <text evidence="13">Component of the F(0) channel, it forms part of the peripheral stalk, linking F(1) to F(0).</text>
</comment>
<dbReference type="NCBIfam" id="TIGR01144">
    <property type="entry name" value="ATP_synt_b"/>
    <property type="match status" value="1"/>
</dbReference>
<keyword evidence="7 13" id="KW-1133">Transmembrane helix</keyword>
<dbReference type="SUPFAM" id="SSF81573">
    <property type="entry name" value="F1F0 ATP synthase subunit B, membrane domain"/>
    <property type="match status" value="1"/>
</dbReference>
<dbReference type="InterPro" id="IPR028987">
    <property type="entry name" value="ATP_synth_B-like_membr_sf"/>
</dbReference>
<evidence type="ECO:0000256" key="2">
    <source>
        <dbReference type="ARBA" id="ARBA00022448"/>
    </source>
</evidence>
<sequence>MVNVNTTMLWQVINFLVLLWLLKRYLYGPITEMLKKRAARIEGDLNAAAEERKEAEKLKEEYEAQLKTARSKSQDIVEDAETRAKKKAREIIKEAEKKAENIKKNKMAEIEQAKKEALAQLRNEVASISLLAASKLIQEKMDQEKHKQLIKSYIAKLDKNKLGELQ</sequence>
<dbReference type="Proteomes" id="UP000665020">
    <property type="component" value="Chromosome"/>
</dbReference>
<dbReference type="InterPro" id="IPR005864">
    <property type="entry name" value="ATP_synth_F0_bsu_bac"/>
</dbReference>
<keyword evidence="9 13" id="KW-0472">Membrane</keyword>
<comment type="similarity">
    <text evidence="1 13 14">Belongs to the ATPase B chain family.</text>
</comment>
<evidence type="ECO:0000256" key="11">
    <source>
        <dbReference type="ARBA" id="ARBA00025198"/>
    </source>
</evidence>
<feature type="coiled-coil region" evidence="15">
    <location>
        <begin position="31"/>
        <end position="127"/>
    </location>
</feature>
<keyword evidence="17" id="KW-1185">Reference proteome</keyword>
<keyword evidence="5 13" id="KW-0812">Transmembrane</keyword>
<evidence type="ECO:0000313" key="17">
    <source>
        <dbReference type="Proteomes" id="UP000665020"/>
    </source>
</evidence>
<keyword evidence="2 13" id="KW-0813">Transport</keyword>
<dbReference type="HAMAP" id="MF_01398">
    <property type="entry name" value="ATP_synth_b_bprime"/>
    <property type="match status" value="1"/>
</dbReference>
<gene>
    <name evidence="13 16" type="primary">atpF</name>
    <name evidence="16" type="ORF">GM661_02205</name>
</gene>
<dbReference type="Pfam" id="PF00430">
    <property type="entry name" value="ATP-synt_B"/>
    <property type="match status" value="1"/>
</dbReference>
<accession>A0A8A7KBX8</accession>
<evidence type="ECO:0000256" key="10">
    <source>
        <dbReference type="ARBA" id="ARBA00023310"/>
    </source>
</evidence>
<dbReference type="KEGG" id="ifn:GM661_02205"/>
<keyword evidence="4 13" id="KW-0138">CF(0)</keyword>
<evidence type="ECO:0000256" key="14">
    <source>
        <dbReference type="RuleBase" id="RU003848"/>
    </source>
</evidence>
<evidence type="ECO:0000256" key="4">
    <source>
        <dbReference type="ARBA" id="ARBA00022547"/>
    </source>
</evidence>